<keyword evidence="2" id="KW-1185">Reference proteome</keyword>
<reference evidence="1 2" key="1">
    <citation type="journal article" date="2018" name="Science">
        <title>The opium poppy genome and morphinan production.</title>
        <authorList>
            <person name="Guo L."/>
            <person name="Winzer T."/>
            <person name="Yang X."/>
            <person name="Li Y."/>
            <person name="Ning Z."/>
            <person name="He Z."/>
            <person name="Teodor R."/>
            <person name="Lu Y."/>
            <person name="Bowser T.A."/>
            <person name="Graham I.A."/>
            <person name="Ye K."/>
        </authorList>
    </citation>
    <scope>NUCLEOTIDE SEQUENCE [LARGE SCALE GENOMIC DNA]</scope>
    <source>
        <strain evidence="2">cv. HN1</strain>
        <tissue evidence="1">Leaves</tissue>
    </source>
</reference>
<dbReference type="EMBL" id="CM010721">
    <property type="protein sequence ID" value="RZC72081.1"/>
    <property type="molecule type" value="Genomic_DNA"/>
</dbReference>
<organism evidence="1 2">
    <name type="scientific">Papaver somniferum</name>
    <name type="common">Opium poppy</name>
    <dbReference type="NCBI Taxonomy" id="3469"/>
    <lineage>
        <taxon>Eukaryota</taxon>
        <taxon>Viridiplantae</taxon>
        <taxon>Streptophyta</taxon>
        <taxon>Embryophyta</taxon>
        <taxon>Tracheophyta</taxon>
        <taxon>Spermatophyta</taxon>
        <taxon>Magnoliopsida</taxon>
        <taxon>Ranunculales</taxon>
        <taxon>Papaveraceae</taxon>
        <taxon>Papaveroideae</taxon>
        <taxon>Papaver</taxon>
    </lineage>
</organism>
<dbReference type="Proteomes" id="UP000316621">
    <property type="component" value="Chromosome 7"/>
</dbReference>
<sequence length="101" mass="11940">MRLGNEDPENVEFDFLLKFVQMVSQIRTTYKTFKHIGEVEEGKPWMIFQKRNKLDFMGINDVTSLDVLMLDDNNFLRLLAICTSGFIQLEPIIYLNFEMLK</sequence>
<protein>
    <submittedName>
        <fullName evidence="1">Uncharacterized protein</fullName>
    </submittedName>
</protein>
<name>A0A4Y7KIT0_PAPSO</name>
<dbReference type="AlphaFoldDB" id="A0A4Y7KIT0"/>
<evidence type="ECO:0000313" key="2">
    <source>
        <dbReference type="Proteomes" id="UP000316621"/>
    </source>
</evidence>
<accession>A0A4Y7KIT0</accession>
<gene>
    <name evidence="1" type="ORF">C5167_035263</name>
</gene>
<proteinExistence type="predicted"/>
<evidence type="ECO:0000313" key="1">
    <source>
        <dbReference type="EMBL" id="RZC72081.1"/>
    </source>
</evidence>
<dbReference type="Gramene" id="RZC72081">
    <property type="protein sequence ID" value="RZC72081"/>
    <property type="gene ID" value="C5167_035263"/>
</dbReference>